<evidence type="ECO:0000313" key="2">
    <source>
        <dbReference type="EMBL" id="MBA2944517.1"/>
    </source>
</evidence>
<dbReference type="InterPro" id="IPR029069">
    <property type="entry name" value="HotDog_dom_sf"/>
</dbReference>
<proteinExistence type="predicted"/>
<reference evidence="2 3" key="1">
    <citation type="submission" date="2020-07" db="EMBL/GenBank/DDBJ databases">
        <title>Streptomyces isolated from Indian soil.</title>
        <authorList>
            <person name="Mandal S."/>
            <person name="Maiti P.K."/>
        </authorList>
    </citation>
    <scope>NUCLEOTIDE SEQUENCE [LARGE SCALE GENOMIC DNA]</scope>
    <source>
        <strain evidence="2 3">PSKA28</strain>
    </source>
</reference>
<accession>A0A7W0DGA3</accession>
<name>A0A7W0DGA3_9ACTN</name>
<dbReference type="InterPro" id="IPR016709">
    <property type="entry name" value="HadA-like"/>
</dbReference>
<dbReference type="Proteomes" id="UP000545761">
    <property type="component" value="Unassembled WGS sequence"/>
</dbReference>
<dbReference type="AlphaFoldDB" id="A0A7W0DGA3"/>
<dbReference type="PIRSF" id="PIRSF018072">
    <property type="entry name" value="UCP018072"/>
    <property type="match status" value="1"/>
</dbReference>
<dbReference type="RefSeq" id="WP_181655469.1">
    <property type="nucleotide sequence ID" value="NZ_JACEHE010000001.1"/>
</dbReference>
<evidence type="ECO:0000313" key="3">
    <source>
        <dbReference type="Proteomes" id="UP000545761"/>
    </source>
</evidence>
<dbReference type="InterPro" id="IPR039569">
    <property type="entry name" value="FAS1-like_DH_region"/>
</dbReference>
<sequence length="137" mass="14895">MLNPAYTGRTYPPTAPYEVGREKVREFAGAVRAPAGGGDVAPPTFPIVLSMHAEKQVVDDPDFGFDFSRVVHRDQRFEARRPIRVGDRLTVTVEVVAADSVDGNDVVTLRGHIREADGGALVCTTTSTLVSRKENTQ</sequence>
<dbReference type="EMBL" id="JACEHE010000001">
    <property type="protein sequence ID" value="MBA2944517.1"/>
    <property type="molecule type" value="Genomic_DNA"/>
</dbReference>
<comment type="caution">
    <text evidence="2">The sequence shown here is derived from an EMBL/GenBank/DDBJ whole genome shotgun (WGS) entry which is preliminary data.</text>
</comment>
<protein>
    <submittedName>
        <fullName evidence="2">MaoC family dehydratase N-terminal domain-containing protein</fullName>
    </submittedName>
</protein>
<dbReference type="Pfam" id="PF13452">
    <property type="entry name" value="FAS1_DH_region"/>
    <property type="match status" value="1"/>
</dbReference>
<dbReference type="Gene3D" id="3.10.129.10">
    <property type="entry name" value="Hotdog Thioesterase"/>
    <property type="match status" value="1"/>
</dbReference>
<gene>
    <name evidence="2" type="ORF">H1D24_01450</name>
</gene>
<evidence type="ECO:0000259" key="1">
    <source>
        <dbReference type="Pfam" id="PF13452"/>
    </source>
</evidence>
<dbReference type="CDD" id="cd03441">
    <property type="entry name" value="R_hydratase_like"/>
    <property type="match status" value="1"/>
</dbReference>
<feature type="domain" description="FAS1-like dehydratase" evidence="1">
    <location>
        <begin position="40"/>
        <end position="109"/>
    </location>
</feature>
<dbReference type="SUPFAM" id="SSF54637">
    <property type="entry name" value="Thioesterase/thiol ester dehydrase-isomerase"/>
    <property type="match status" value="1"/>
</dbReference>
<organism evidence="2 3">
    <name type="scientific">Streptomyces himalayensis subsp. himalayensis</name>
    <dbReference type="NCBI Taxonomy" id="2756131"/>
    <lineage>
        <taxon>Bacteria</taxon>
        <taxon>Bacillati</taxon>
        <taxon>Actinomycetota</taxon>
        <taxon>Actinomycetes</taxon>
        <taxon>Kitasatosporales</taxon>
        <taxon>Streptomycetaceae</taxon>
        <taxon>Streptomyces</taxon>
        <taxon>Streptomyces himalayensis</taxon>
    </lineage>
</organism>